<dbReference type="PROSITE" id="PS51760">
    <property type="entry name" value="GH10_2"/>
    <property type="match status" value="1"/>
</dbReference>
<dbReference type="SMART" id="SM00633">
    <property type="entry name" value="Glyco_10"/>
    <property type="match status" value="1"/>
</dbReference>
<dbReference type="InterPro" id="IPR003305">
    <property type="entry name" value="CenC_carb-bd"/>
</dbReference>
<feature type="chain" id="PRO_5013148543" evidence="5">
    <location>
        <begin position="22"/>
        <end position="798"/>
    </location>
</feature>
<keyword evidence="5" id="KW-0732">Signal</keyword>
<dbReference type="Pfam" id="PF00331">
    <property type="entry name" value="Glyco_hydro_10"/>
    <property type="match status" value="1"/>
</dbReference>
<feature type="signal peptide" evidence="5">
    <location>
        <begin position="1"/>
        <end position="21"/>
    </location>
</feature>
<keyword evidence="1" id="KW-0677">Repeat</keyword>
<evidence type="ECO:0000259" key="6">
    <source>
        <dbReference type="PROSITE" id="PS51760"/>
    </source>
</evidence>
<dbReference type="PANTHER" id="PTHR31490:SF1">
    <property type="entry name" value="ENDO-1,4-BETA-XYLANASE 1"/>
    <property type="match status" value="1"/>
</dbReference>
<feature type="domain" description="GH10" evidence="6">
    <location>
        <begin position="381"/>
        <end position="697"/>
    </location>
</feature>
<dbReference type="Pfam" id="PF02018">
    <property type="entry name" value="CBM_4_9"/>
    <property type="match status" value="1"/>
</dbReference>
<evidence type="ECO:0000313" key="7">
    <source>
        <dbReference type="EMBL" id="PAP78591.1"/>
    </source>
</evidence>
<accession>A0A271J4Y7</accession>
<dbReference type="NCBIfam" id="TIGR04183">
    <property type="entry name" value="Por_Secre_tail"/>
    <property type="match status" value="1"/>
</dbReference>
<evidence type="ECO:0000256" key="4">
    <source>
        <dbReference type="ARBA" id="ARBA00023326"/>
    </source>
</evidence>
<gene>
    <name evidence="7" type="ORF">BSZ37_00480</name>
</gene>
<dbReference type="Gene3D" id="2.60.120.260">
    <property type="entry name" value="Galactose-binding domain-like"/>
    <property type="match status" value="1"/>
</dbReference>
<evidence type="ECO:0000256" key="5">
    <source>
        <dbReference type="SAM" id="SignalP"/>
    </source>
</evidence>
<comment type="caution">
    <text evidence="7">The sequence shown here is derived from an EMBL/GenBank/DDBJ whole genome shotgun (WGS) entry which is preliminary data.</text>
</comment>
<evidence type="ECO:0000256" key="2">
    <source>
        <dbReference type="ARBA" id="ARBA00022801"/>
    </source>
</evidence>
<dbReference type="InterPro" id="IPR044846">
    <property type="entry name" value="GH10"/>
</dbReference>
<dbReference type="GO" id="GO:0000272">
    <property type="term" value="P:polysaccharide catabolic process"/>
    <property type="evidence" value="ECO:0007669"/>
    <property type="project" value="UniProtKB-KW"/>
</dbReference>
<dbReference type="AlphaFoldDB" id="A0A271J4Y7"/>
<dbReference type="SUPFAM" id="SSF51445">
    <property type="entry name" value="(Trans)glycosidases"/>
    <property type="match status" value="1"/>
</dbReference>
<dbReference type="GO" id="GO:0004553">
    <property type="term" value="F:hydrolase activity, hydrolyzing O-glycosyl compounds"/>
    <property type="evidence" value="ECO:0007669"/>
    <property type="project" value="InterPro"/>
</dbReference>
<evidence type="ECO:0000256" key="3">
    <source>
        <dbReference type="ARBA" id="ARBA00023277"/>
    </source>
</evidence>
<dbReference type="Proteomes" id="UP000216339">
    <property type="component" value="Unassembled WGS sequence"/>
</dbReference>
<dbReference type="InterPro" id="IPR026444">
    <property type="entry name" value="Secre_tail"/>
</dbReference>
<reference evidence="7 8" key="1">
    <citation type="submission" date="2016-11" db="EMBL/GenBank/DDBJ databases">
        <title>Study of marine rhodopsin-containing bacteria.</title>
        <authorList>
            <person name="Yoshizawa S."/>
            <person name="Kumagai Y."/>
            <person name="Kogure K."/>
        </authorList>
    </citation>
    <scope>NUCLEOTIDE SEQUENCE [LARGE SCALE GENOMIC DNA]</scope>
    <source>
        <strain evidence="7 8">SAORIC-28</strain>
    </source>
</reference>
<dbReference type="Gene3D" id="3.20.20.80">
    <property type="entry name" value="Glycosidases"/>
    <property type="match status" value="1"/>
</dbReference>
<dbReference type="EMBL" id="MQWD01000001">
    <property type="protein sequence ID" value="PAP78591.1"/>
    <property type="molecule type" value="Genomic_DNA"/>
</dbReference>
<keyword evidence="4" id="KW-0624">Polysaccharide degradation</keyword>
<name>A0A271J4Y7_9BACT</name>
<evidence type="ECO:0000256" key="1">
    <source>
        <dbReference type="ARBA" id="ARBA00022737"/>
    </source>
</evidence>
<dbReference type="InterPro" id="IPR008979">
    <property type="entry name" value="Galactose-bd-like_sf"/>
</dbReference>
<dbReference type="PANTHER" id="PTHR31490">
    <property type="entry name" value="GLYCOSYL HYDROLASE"/>
    <property type="match status" value="1"/>
</dbReference>
<protein>
    <submittedName>
        <fullName evidence="7">Glycoside hydrolase</fullName>
    </submittedName>
</protein>
<evidence type="ECO:0000313" key="8">
    <source>
        <dbReference type="Proteomes" id="UP000216339"/>
    </source>
</evidence>
<keyword evidence="8" id="KW-1185">Reference proteome</keyword>
<dbReference type="InterPro" id="IPR017853">
    <property type="entry name" value="GH"/>
</dbReference>
<dbReference type="InterPro" id="IPR001000">
    <property type="entry name" value="GH10_dom"/>
</dbReference>
<keyword evidence="3" id="KW-0119">Carbohydrate metabolism</keyword>
<dbReference type="SUPFAM" id="SSF49785">
    <property type="entry name" value="Galactose-binding domain-like"/>
    <property type="match status" value="1"/>
</dbReference>
<dbReference type="Gene3D" id="2.60.40.4070">
    <property type="match status" value="1"/>
</dbReference>
<organism evidence="7 8">
    <name type="scientific">Rubrivirga marina</name>
    <dbReference type="NCBI Taxonomy" id="1196024"/>
    <lineage>
        <taxon>Bacteria</taxon>
        <taxon>Pseudomonadati</taxon>
        <taxon>Rhodothermota</taxon>
        <taxon>Rhodothermia</taxon>
        <taxon>Rhodothermales</taxon>
        <taxon>Rubricoccaceae</taxon>
        <taxon>Rubrivirga</taxon>
    </lineage>
</organism>
<proteinExistence type="predicted"/>
<sequence>MVRTFFGLLLAAVFGAGSASAQVTNGGFESADLGVIEDLASIDGWQLTVNADVDPPAVFEIVDDAQEGEKALKVTVAASGANPWHIEATAFPVTVMPDGTYQFSIWAKADEDGATATFSVGNQAFNEYAALRDNVDLTTEWQEFTFEFTITDEETEVRAPVHFSYAANVGNAIYIDGLSIVDPEAGATPIVVEAEDGDLGSEYATATDADAGVDYIDITTDVTETTGGAGFPGANRTATYEVTFDAPGWYDLFARVYVGASTFDDDSFFYANDFGDQDPSVADGWIVANQLAAAGFTTPDEFVSGLGAEGAEVWKWVNLSENNFNDVPADSFYVAPGELTHTFTIGARENGLLIDKLAFGRSDLFYTVTNLDNGEPGSVDAGEPIELPEQPLGAGLEKFIGNIYSPAQTEDFEFYWNYVIAENAGKWGSVEGTRDQFNWGGLDASYELAQENGLDYNFHVLTWGAQQPDWISGLEPAEQREEIREWMEAVAERYPDMDVVQVSNEVLRTHNPPDGQNGRADYKDAFGGDGDTGYDWVIEIFRMAREVFGDDQRLMLNDYGILSSIQAAQEYRGIIEDLQAEGLIDVIGVQGHAFSTRSGAPITAVLDLLGETGLPIQVTEFDVDGNPNRSAFVTEAQSDANQLRDMQRIFPLLWEHPSVEGITFWGWRPGLWRNEEEAYLVRSNGEQRPALDWLEDEYLPQFRVANEAEVDGAVRLLSTAPNPFSTSTRVSYELREAADVSLAVYDLLGRRVAVLADGPEAAGAHTATFEARGLASGTYLVRLQAGDAVTAVPVVVAR</sequence>
<keyword evidence="2 7" id="KW-0378">Hydrolase</keyword>